<keyword evidence="3" id="KW-1003">Cell membrane</keyword>
<name>A0A494XIR4_9BURK</name>
<dbReference type="InterPro" id="IPR003004">
    <property type="entry name" value="GspF/PilC"/>
</dbReference>
<keyword evidence="4 8" id="KW-0812">Transmembrane</keyword>
<evidence type="ECO:0000256" key="3">
    <source>
        <dbReference type="ARBA" id="ARBA00022475"/>
    </source>
</evidence>
<comment type="similarity">
    <text evidence="2">Belongs to the GSP F family.</text>
</comment>
<evidence type="ECO:0000256" key="4">
    <source>
        <dbReference type="ARBA" id="ARBA00022692"/>
    </source>
</evidence>
<organism evidence="10 11">
    <name type="scientific">Pararobbsia silviterrae</name>
    <dbReference type="NCBI Taxonomy" id="1792498"/>
    <lineage>
        <taxon>Bacteria</taxon>
        <taxon>Pseudomonadati</taxon>
        <taxon>Pseudomonadota</taxon>
        <taxon>Betaproteobacteria</taxon>
        <taxon>Burkholderiales</taxon>
        <taxon>Burkholderiaceae</taxon>
        <taxon>Pararobbsia</taxon>
    </lineage>
</organism>
<feature type="transmembrane region" description="Helical" evidence="8">
    <location>
        <begin position="202"/>
        <end position="221"/>
    </location>
</feature>
<sequence length="383" mass="41315">MSAFDADPVRPPSTSAHGDRVPYAHRVHPVHDAKRGRRARITPAHVTAALRQLASLLRVGLPLLAALDIMIASATRPALKRLFGTVRHDMLQGLTLNAALARHPRHFDDRCRALLAIGEASGALVDVLDQIVAEHQRQRVQRAKLRAAMTYPACLLVFCVAIVVVLTHWVIPAFEDIFKSFDAALPPATRLVLATSHRIATAAPYVTAGSIACGLACVVAFRRSTTLRHAAARYLLAAPVAGPLLKRAFAAQWCRALGVLLRAGVPLADALDILAATRGHPAYTTATADTVTRIRRGERLGHALARHRLFPDSITVPIAVAEQTGALDTLLIDLATLVEQELEWRIATLLNLVEPLLVALLGLLIGGLVITLYLPIIELGRVV</sequence>
<dbReference type="InterPro" id="IPR018076">
    <property type="entry name" value="T2SS_GspF_dom"/>
</dbReference>
<dbReference type="GO" id="GO:0005886">
    <property type="term" value="C:plasma membrane"/>
    <property type="evidence" value="ECO:0007669"/>
    <property type="project" value="UniProtKB-SubCell"/>
</dbReference>
<keyword evidence="11" id="KW-1185">Reference proteome</keyword>
<accession>A0A494XIR4</accession>
<dbReference type="RefSeq" id="WP_121089027.1">
    <property type="nucleotide sequence ID" value="NZ_RBZU01000011.1"/>
</dbReference>
<evidence type="ECO:0000256" key="7">
    <source>
        <dbReference type="SAM" id="MobiDB-lite"/>
    </source>
</evidence>
<protein>
    <submittedName>
        <fullName evidence="10">Type II secretion system F family protein</fullName>
    </submittedName>
</protein>
<dbReference type="InterPro" id="IPR042094">
    <property type="entry name" value="T2SS_GspF_sf"/>
</dbReference>
<evidence type="ECO:0000256" key="2">
    <source>
        <dbReference type="ARBA" id="ARBA00005745"/>
    </source>
</evidence>
<evidence type="ECO:0000256" key="1">
    <source>
        <dbReference type="ARBA" id="ARBA00004651"/>
    </source>
</evidence>
<gene>
    <name evidence="10" type="ORF">D7S86_21135</name>
</gene>
<evidence type="ECO:0000313" key="10">
    <source>
        <dbReference type="EMBL" id="RKP48526.1"/>
    </source>
</evidence>
<evidence type="ECO:0000259" key="9">
    <source>
        <dbReference type="Pfam" id="PF00482"/>
    </source>
</evidence>
<feature type="transmembrane region" description="Helical" evidence="8">
    <location>
        <begin position="148"/>
        <end position="171"/>
    </location>
</feature>
<dbReference type="Gene3D" id="1.20.81.30">
    <property type="entry name" value="Type II secretion system (T2SS), domain F"/>
    <property type="match status" value="2"/>
</dbReference>
<feature type="domain" description="Type II secretion system protein GspF" evidence="9">
    <location>
        <begin position="49"/>
        <end position="172"/>
    </location>
</feature>
<evidence type="ECO:0000256" key="5">
    <source>
        <dbReference type="ARBA" id="ARBA00022989"/>
    </source>
</evidence>
<dbReference type="PANTHER" id="PTHR30012">
    <property type="entry name" value="GENERAL SECRETION PATHWAY PROTEIN"/>
    <property type="match status" value="1"/>
</dbReference>
<feature type="region of interest" description="Disordered" evidence="7">
    <location>
        <begin position="1"/>
        <end position="21"/>
    </location>
</feature>
<dbReference type="EMBL" id="RBZU01000011">
    <property type="protein sequence ID" value="RKP48526.1"/>
    <property type="molecule type" value="Genomic_DNA"/>
</dbReference>
<dbReference type="PRINTS" id="PR00812">
    <property type="entry name" value="BCTERIALGSPF"/>
</dbReference>
<dbReference type="PANTHER" id="PTHR30012:SF0">
    <property type="entry name" value="TYPE II SECRETION SYSTEM PROTEIN F-RELATED"/>
    <property type="match status" value="1"/>
</dbReference>
<keyword evidence="6 8" id="KW-0472">Membrane</keyword>
<dbReference type="OrthoDB" id="9805682at2"/>
<dbReference type="Proteomes" id="UP000270342">
    <property type="component" value="Unassembled WGS sequence"/>
</dbReference>
<feature type="domain" description="Type II secretion system protein GspF" evidence="9">
    <location>
        <begin position="253"/>
        <end position="375"/>
    </location>
</feature>
<reference evidence="10 11" key="1">
    <citation type="submission" date="2018-10" db="EMBL/GenBank/DDBJ databases">
        <title>Robbsia sp. DHC34, isolated from soil.</title>
        <authorList>
            <person name="Gao Z.-H."/>
            <person name="Qiu L.-H."/>
        </authorList>
    </citation>
    <scope>NUCLEOTIDE SEQUENCE [LARGE SCALE GENOMIC DNA]</scope>
    <source>
        <strain evidence="10 11">DHC34</strain>
    </source>
</reference>
<comment type="caution">
    <text evidence="10">The sequence shown here is derived from an EMBL/GenBank/DDBJ whole genome shotgun (WGS) entry which is preliminary data.</text>
</comment>
<proteinExistence type="inferred from homology"/>
<evidence type="ECO:0000313" key="11">
    <source>
        <dbReference type="Proteomes" id="UP000270342"/>
    </source>
</evidence>
<feature type="transmembrane region" description="Helical" evidence="8">
    <location>
        <begin position="356"/>
        <end position="377"/>
    </location>
</feature>
<dbReference type="AlphaFoldDB" id="A0A494XIR4"/>
<evidence type="ECO:0000256" key="8">
    <source>
        <dbReference type="SAM" id="Phobius"/>
    </source>
</evidence>
<dbReference type="Pfam" id="PF00482">
    <property type="entry name" value="T2SSF"/>
    <property type="match status" value="2"/>
</dbReference>
<comment type="subcellular location">
    <subcellularLocation>
        <location evidence="1">Cell membrane</location>
        <topology evidence="1">Multi-pass membrane protein</topology>
    </subcellularLocation>
</comment>
<keyword evidence="5 8" id="KW-1133">Transmembrane helix</keyword>
<evidence type="ECO:0000256" key="6">
    <source>
        <dbReference type="ARBA" id="ARBA00023136"/>
    </source>
</evidence>